<dbReference type="InterPro" id="IPR007372">
    <property type="entry name" value="Lipid/polyisoprenoid-bd_YceI"/>
</dbReference>
<dbReference type="KEGG" id="cact:HZ995_12950"/>
<dbReference type="RefSeq" id="WP_209356074.1">
    <property type="nucleotide sequence ID" value="NZ_CP060010.1"/>
</dbReference>
<evidence type="ECO:0000256" key="7">
    <source>
        <dbReference type="ARBA" id="ARBA00022723"/>
    </source>
</evidence>
<dbReference type="SUPFAM" id="SSF81342">
    <property type="entry name" value="Transmembrane di-heme cytochromes"/>
    <property type="match status" value="1"/>
</dbReference>
<feature type="transmembrane region" description="Helical" evidence="13">
    <location>
        <begin position="50"/>
        <end position="73"/>
    </location>
</feature>
<evidence type="ECO:0000256" key="4">
    <source>
        <dbReference type="ARBA" id="ARBA00022475"/>
    </source>
</evidence>
<evidence type="ECO:0000256" key="3">
    <source>
        <dbReference type="ARBA" id="ARBA00022448"/>
    </source>
</evidence>
<evidence type="ECO:0000259" key="14">
    <source>
        <dbReference type="SMART" id="SM00867"/>
    </source>
</evidence>
<dbReference type="PANTHER" id="PTHR30529">
    <property type="entry name" value="CYTOCHROME B561"/>
    <property type="match status" value="1"/>
</dbReference>
<evidence type="ECO:0000256" key="11">
    <source>
        <dbReference type="ARBA" id="ARBA00023136"/>
    </source>
</evidence>
<dbReference type="Gene3D" id="1.20.950.20">
    <property type="entry name" value="Transmembrane di-heme cytochromes, Chain C"/>
    <property type="match status" value="1"/>
</dbReference>
<protein>
    <submittedName>
        <fullName evidence="15">Cytochrome b/b6 domain-containing protein</fullName>
    </submittedName>
</protein>
<dbReference type="Gene3D" id="2.40.128.110">
    <property type="entry name" value="Lipid/polyisoprenoid-binding, YceI-like"/>
    <property type="match status" value="1"/>
</dbReference>
<keyword evidence="7" id="KW-0479">Metal-binding</keyword>
<comment type="similarity">
    <text evidence="12">Belongs to the cytochrome b561 family.</text>
</comment>
<keyword evidence="11 13" id="KW-0472">Membrane</keyword>
<feature type="transmembrane region" description="Helical" evidence="13">
    <location>
        <begin position="156"/>
        <end position="174"/>
    </location>
</feature>
<evidence type="ECO:0000256" key="13">
    <source>
        <dbReference type="SAM" id="Phobius"/>
    </source>
</evidence>
<dbReference type="AlphaFoldDB" id="A0A975I6X9"/>
<accession>A0A975I6X9</accession>
<comment type="cofactor">
    <cofactor evidence="1">
        <name>heme b</name>
        <dbReference type="ChEBI" id="CHEBI:60344"/>
    </cofactor>
</comment>
<dbReference type="PANTHER" id="PTHR30529:SF1">
    <property type="entry name" value="CYTOCHROME B561 HOMOLOG 2"/>
    <property type="match status" value="1"/>
</dbReference>
<dbReference type="InterPro" id="IPR011577">
    <property type="entry name" value="Cyt_b561_bac/Ni-Hgenase"/>
</dbReference>
<evidence type="ECO:0000313" key="16">
    <source>
        <dbReference type="Proteomes" id="UP000665026"/>
    </source>
</evidence>
<keyword evidence="9 13" id="KW-1133">Transmembrane helix</keyword>
<keyword evidence="3" id="KW-0813">Transport</keyword>
<keyword evidence="5" id="KW-0349">Heme</keyword>
<reference evidence="15" key="1">
    <citation type="submission" date="2020-07" db="EMBL/GenBank/DDBJ databases">
        <title>Genome sequences of bacteria associated with the marine, planktonic diatom Thalassiosira profunda strain ECT2AJA-044.</title>
        <authorList>
            <person name="Gargas C.B."/>
            <person name="Roberts W.R."/>
            <person name="Alverson A.J."/>
        </authorList>
    </citation>
    <scope>NUCLEOTIDE SEQUENCE</scope>
    <source>
        <strain evidence="15">ECT2AJA-044</strain>
    </source>
</reference>
<evidence type="ECO:0000256" key="2">
    <source>
        <dbReference type="ARBA" id="ARBA00004651"/>
    </source>
</evidence>
<dbReference type="InterPro" id="IPR016174">
    <property type="entry name" value="Di-haem_cyt_TM"/>
</dbReference>
<comment type="subcellular location">
    <subcellularLocation>
        <location evidence="2">Cell membrane</location>
        <topology evidence="2">Multi-pass membrane protein</topology>
    </subcellularLocation>
</comment>
<evidence type="ECO:0000256" key="6">
    <source>
        <dbReference type="ARBA" id="ARBA00022692"/>
    </source>
</evidence>
<keyword evidence="10" id="KW-0408">Iron</keyword>
<keyword evidence="6 13" id="KW-0812">Transmembrane</keyword>
<dbReference type="Pfam" id="PF01292">
    <property type="entry name" value="Ni_hydr_CYTB"/>
    <property type="match status" value="1"/>
</dbReference>
<dbReference type="InterPro" id="IPR052168">
    <property type="entry name" value="Cytochrome_b561_oxidase"/>
</dbReference>
<dbReference type="SMART" id="SM00867">
    <property type="entry name" value="YceI"/>
    <property type="match status" value="1"/>
</dbReference>
<proteinExistence type="inferred from homology"/>
<dbReference type="GO" id="GO:0046872">
    <property type="term" value="F:metal ion binding"/>
    <property type="evidence" value="ECO:0007669"/>
    <property type="project" value="UniProtKB-KW"/>
</dbReference>
<dbReference type="EMBL" id="CP060010">
    <property type="protein sequence ID" value="QTN35379.1"/>
    <property type="molecule type" value="Genomic_DNA"/>
</dbReference>
<dbReference type="GO" id="GO:0009055">
    <property type="term" value="F:electron transfer activity"/>
    <property type="evidence" value="ECO:0007669"/>
    <property type="project" value="InterPro"/>
</dbReference>
<evidence type="ECO:0000256" key="1">
    <source>
        <dbReference type="ARBA" id="ARBA00001970"/>
    </source>
</evidence>
<organism evidence="15 16">
    <name type="scientific">Cognatishimia activa</name>
    <dbReference type="NCBI Taxonomy" id="1715691"/>
    <lineage>
        <taxon>Bacteria</taxon>
        <taxon>Pseudomonadati</taxon>
        <taxon>Pseudomonadota</taxon>
        <taxon>Alphaproteobacteria</taxon>
        <taxon>Rhodobacterales</taxon>
        <taxon>Paracoccaceae</taxon>
        <taxon>Cognatishimia</taxon>
    </lineage>
</organism>
<keyword evidence="4" id="KW-1003">Cell membrane</keyword>
<evidence type="ECO:0000256" key="5">
    <source>
        <dbReference type="ARBA" id="ARBA00022617"/>
    </source>
</evidence>
<feature type="transmembrane region" description="Helical" evidence="13">
    <location>
        <begin position="17"/>
        <end position="38"/>
    </location>
</feature>
<dbReference type="SUPFAM" id="SSF101874">
    <property type="entry name" value="YceI-like"/>
    <property type="match status" value="1"/>
</dbReference>
<dbReference type="GO" id="GO:0020037">
    <property type="term" value="F:heme binding"/>
    <property type="evidence" value="ECO:0007669"/>
    <property type="project" value="TreeGrafter"/>
</dbReference>
<sequence>MALTNTDRAYGGVTKTFHWLTALLIFTAFPLGILAHDAPFDTSDELTRKALLFSLHKTVGVMAFFTALLRILWALTQTRPGLLNADHRLEAFAAETAHWVLYGCMLLVPLTGWIHHAAAEGFAPIWWPFGQALPFIPKDAQLSAIFGSIHTTLTPVLALTILAHIGGALKHAIIDKDHTLRRMMPGLSDAPTPPAQKHSRLPFLAALGIWALAMTIGVLDAPKAEQTQQAALAEVSSEWTVQDGEIALTIRQFGSDVRGSFADWTADIAFNETPTGRKHGSAEVQIAIGSLSLGSVTQQAMGPDFFDATTFPTATFSAELLAGDAGHMAQGTLTVKGATVPVTFPYDLTIEGDTATVSAQTTLNRQDFNVGQSMPDESSLGFAVIIDINFTAAR</sequence>
<dbReference type="GO" id="GO:0005886">
    <property type="term" value="C:plasma membrane"/>
    <property type="evidence" value="ECO:0007669"/>
    <property type="project" value="UniProtKB-SubCell"/>
</dbReference>
<keyword evidence="8" id="KW-0249">Electron transport</keyword>
<gene>
    <name evidence="15" type="ORF">HZ995_12950</name>
</gene>
<evidence type="ECO:0000256" key="9">
    <source>
        <dbReference type="ARBA" id="ARBA00022989"/>
    </source>
</evidence>
<evidence type="ECO:0000256" key="10">
    <source>
        <dbReference type="ARBA" id="ARBA00023004"/>
    </source>
</evidence>
<name>A0A975I6X9_9RHOB</name>
<evidence type="ECO:0000256" key="8">
    <source>
        <dbReference type="ARBA" id="ARBA00022982"/>
    </source>
</evidence>
<dbReference type="GO" id="GO:0022904">
    <property type="term" value="P:respiratory electron transport chain"/>
    <property type="evidence" value="ECO:0007669"/>
    <property type="project" value="InterPro"/>
</dbReference>
<dbReference type="Pfam" id="PF04264">
    <property type="entry name" value="YceI"/>
    <property type="match status" value="1"/>
</dbReference>
<dbReference type="Proteomes" id="UP000665026">
    <property type="component" value="Chromosome"/>
</dbReference>
<evidence type="ECO:0000313" key="15">
    <source>
        <dbReference type="EMBL" id="QTN35379.1"/>
    </source>
</evidence>
<evidence type="ECO:0000256" key="12">
    <source>
        <dbReference type="ARBA" id="ARBA00037975"/>
    </source>
</evidence>
<dbReference type="InterPro" id="IPR036761">
    <property type="entry name" value="TTHA0802/YceI-like_sf"/>
</dbReference>
<feature type="domain" description="Lipid/polyisoprenoid-binding YceI-like" evidence="14">
    <location>
        <begin position="238"/>
        <end position="393"/>
    </location>
</feature>